<dbReference type="AlphaFoldDB" id="A0A8S2G3G9"/>
<accession>A0A8S2G3G9</accession>
<protein>
    <submittedName>
        <fullName evidence="1">Uncharacterized protein</fullName>
    </submittedName>
</protein>
<dbReference type="InterPro" id="IPR010405">
    <property type="entry name" value="COBRA1"/>
</dbReference>
<dbReference type="GO" id="GO:0034244">
    <property type="term" value="P:negative regulation of transcription elongation by RNA polymerase II"/>
    <property type="evidence" value="ECO:0007669"/>
    <property type="project" value="TreeGrafter"/>
</dbReference>
<dbReference type="Proteomes" id="UP000677228">
    <property type="component" value="Unassembled WGS sequence"/>
</dbReference>
<dbReference type="GO" id="GO:0032021">
    <property type="term" value="C:NELF complex"/>
    <property type="evidence" value="ECO:0007669"/>
    <property type="project" value="TreeGrafter"/>
</dbReference>
<evidence type="ECO:0000313" key="3">
    <source>
        <dbReference type="Proteomes" id="UP000677228"/>
    </source>
</evidence>
<feature type="non-terminal residue" evidence="1">
    <location>
        <position position="84"/>
    </location>
</feature>
<reference evidence="1" key="1">
    <citation type="submission" date="2021-02" db="EMBL/GenBank/DDBJ databases">
        <authorList>
            <person name="Nowell W R."/>
        </authorList>
    </citation>
    <scope>NUCLEOTIDE SEQUENCE</scope>
</reference>
<dbReference type="EMBL" id="CAJOBA010072535">
    <property type="protein sequence ID" value="CAF4399663.1"/>
    <property type="molecule type" value="Genomic_DNA"/>
</dbReference>
<proteinExistence type="predicted"/>
<gene>
    <name evidence="1" type="ORF">OVA965_LOCUS41723</name>
    <name evidence="2" type="ORF">TMI583_LOCUS43442</name>
</gene>
<dbReference type="PANTHER" id="PTHR13503">
    <property type="entry name" value="NEGATIVE ELONGATION FACTOR COMPLEX MEMBER B"/>
    <property type="match status" value="1"/>
</dbReference>
<evidence type="ECO:0000313" key="1">
    <source>
        <dbReference type="EMBL" id="CAF1594372.1"/>
    </source>
</evidence>
<dbReference type="EMBL" id="CAJNOK010049009">
    <property type="protein sequence ID" value="CAF1594372.1"/>
    <property type="molecule type" value="Genomic_DNA"/>
</dbReference>
<evidence type="ECO:0000313" key="2">
    <source>
        <dbReference type="EMBL" id="CAF4399663.1"/>
    </source>
</evidence>
<name>A0A8S2G3G9_9BILA</name>
<sequence>MSSNQQIRIGLPYKEDLKTTLTNCEDPFRAIQEIQDENGIALQTIRPALPLLDLLGVKRLDFHLSVVDDMKERLIKRINDLAQS</sequence>
<dbReference type="Proteomes" id="UP000682733">
    <property type="component" value="Unassembled WGS sequence"/>
</dbReference>
<comment type="caution">
    <text evidence="1">The sequence shown here is derived from an EMBL/GenBank/DDBJ whole genome shotgun (WGS) entry which is preliminary data.</text>
</comment>
<organism evidence="1 3">
    <name type="scientific">Didymodactylos carnosus</name>
    <dbReference type="NCBI Taxonomy" id="1234261"/>
    <lineage>
        <taxon>Eukaryota</taxon>
        <taxon>Metazoa</taxon>
        <taxon>Spiralia</taxon>
        <taxon>Gnathifera</taxon>
        <taxon>Rotifera</taxon>
        <taxon>Eurotatoria</taxon>
        <taxon>Bdelloidea</taxon>
        <taxon>Philodinida</taxon>
        <taxon>Philodinidae</taxon>
        <taxon>Didymodactylos</taxon>
    </lineage>
</organism>
<dbReference type="PANTHER" id="PTHR13503:SF3">
    <property type="entry name" value="NEGATIVE ELONGATION FACTOR B"/>
    <property type="match status" value="1"/>
</dbReference>